<dbReference type="GeneID" id="80557987"/>
<dbReference type="EMBL" id="AP024483">
    <property type="protein sequence ID" value="BCS82782.1"/>
    <property type="molecule type" value="Genomic_DNA"/>
</dbReference>
<proteinExistence type="predicted"/>
<protein>
    <submittedName>
        <fullName evidence="1">Ankyrin repeat protein</fullName>
    </submittedName>
</protein>
<name>A0ABM7NRJ0_9VIRU</name>
<evidence type="ECO:0000313" key="2">
    <source>
        <dbReference type="Proteomes" id="UP001321479"/>
    </source>
</evidence>
<accession>A0ABM7NRJ0</accession>
<dbReference type="InterPro" id="IPR002110">
    <property type="entry name" value="Ankyrin_rpt"/>
</dbReference>
<dbReference type="SUPFAM" id="SSF48403">
    <property type="entry name" value="Ankyrin repeat"/>
    <property type="match status" value="1"/>
</dbReference>
<dbReference type="Gene3D" id="1.25.40.20">
    <property type="entry name" value="Ankyrin repeat-containing domain"/>
    <property type="match status" value="1"/>
</dbReference>
<organism evidence="1 2">
    <name type="scientific">Cotonvirus japonicus</name>
    <dbReference type="NCBI Taxonomy" id="2811091"/>
    <lineage>
        <taxon>Viruses</taxon>
        <taxon>Varidnaviria</taxon>
        <taxon>Bamfordvirae</taxon>
        <taxon>Nucleocytoviricota</taxon>
        <taxon>Megaviricetes</taxon>
        <taxon>Imitervirales</taxon>
        <taxon>Mimiviridae</taxon>
        <taxon>Megamimivirinae</taxon>
        <taxon>Cotonvirus</taxon>
        <taxon>Cotonvirus japonicum</taxon>
    </lineage>
</organism>
<dbReference type="RefSeq" id="YP_010841390.1">
    <property type="nucleotide sequence ID" value="NC_079139.1"/>
</dbReference>
<sequence>MTCINYPIPYELWIHIANFSNVCDYNLFFTNKKFFSLINHYKFDSNVIKFAVKQGNLDIIKYILELKKSKHVLIDNKRFKNIGIEKFLSWSCEFGHFTIVKFLVKQGANVRLNNNECMKWASRNGLAV</sequence>
<reference evidence="1 2" key="1">
    <citation type="submission" date="2021-02" db="EMBL/GenBank/DDBJ databases">
        <title>Cotonvirus japonicus, which uses Golgi apparatus of host cells for its virion factory, phylogenetically links tailed tupanvirus and icosahedral mimivirus.</title>
        <authorList>
            <person name="Takahashi H."/>
            <person name="Fukaya S."/>
            <person name="Song C."/>
            <person name="Murata K."/>
            <person name="Takemura M."/>
        </authorList>
    </citation>
    <scope>NUCLEOTIDE SEQUENCE [LARGE SCALE GENOMIC DNA]</scope>
</reference>
<keyword evidence="2" id="KW-1185">Reference proteome</keyword>
<dbReference type="Proteomes" id="UP001321479">
    <property type="component" value="Segment"/>
</dbReference>
<dbReference type="InterPro" id="IPR036770">
    <property type="entry name" value="Ankyrin_rpt-contain_sf"/>
</dbReference>
<dbReference type="SMART" id="SM00248">
    <property type="entry name" value="ANK"/>
    <property type="match status" value="2"/>
</dbReference>
<dbReference type="Pfam" id="PF12796">
    <property type="entry name" value="Ank_2"/>
    <property type="match status" value="1"/>
</dbReference>
<evidence type="ECO:0000313" key="1">
    <source>
        <dbReference type="EMBL" id="BCS82782.1"/>
    </source>
</evidence>